<dbReference type="InterPro" id="IPR012336">
    <property type="entry name" value="Thioredoxin-like_fold"/>
</dbReference>
<dbReference type="KEGG" id="spib:G8759_21515"/>
<sequence length="194" mass="21552">MNSTQKTAFPMIGSYSKSVELLEFGDFTCPQSRSIRKLIDTILSMFTNQLNYSYHHFPIRQGDQSLLAAVAAEAARRQGKFVPMSQGLFSLTSITCSTLSALTLQIGLDQQQFFNDLLDDRLYNLIKADWKAGVSLGVNATPTVFVGGQQFHGKLTLARLVPIIRSHLQQIGKQALSSVDKNQGIIYWSNNEFG</sequence>
<evidence type="ECO:0000313" key="3">
    <source>
        <dbReference type="Proteomes" id="UP000501802"/>
    </source>
</evidence>
<dbReference type="Gene3D" id="3.40.30.10">
    <property type="entry name" value="Glutaredoxin"/>
    <property type="match status" value="1"/>
</dbReference>
<keyword evidence="3" id="KW-1185">Reference proteome</keyword>
<dbReference type="InterPro" id="IPR036249">
    <property type="entry name" value="Thioredoxin-like_sf"/>
</dbReference>
<gene>
    <name evidence="2" type="ORF">G8759_21515</name>
</gene>
<proteinExistence type="predicted"/>
<dbReference type="AlphaFoldDB" id="A0A6G9ARV2"/>
<evidence type="ECO:0000259" key="1">
    <source>
        <dbReference type="Pfam" id="PF13462"/>
    </source>
</evidence>
<accession>A0A6G9ARV2</accession>
<evidence type="ECO:0000313" key="2">
    <source>
        <dbReference type="EMBL" id="QIP15015.1"/>
    </source>
</evidence>
<dbReference type="Proteomes" id="UP000501802">
    <property type="component" value="Chromosome"/>
</dbReference>
<reference evidence="2 3" key="1">
    <citation type="submission" date="2020-03" db="EMBL/GenBank/DDBJ databases">
        <authorList>
            <person name="Kim M.K."/>
        </authorList>
    </citation>
    <scope>NUCLEOTIDE SEQUENCE [LARGE SCALE GENOMIC DNA]</scope>
    <source>
        <strain evidence="2 3">BT328</strain>
    </source>
</reference>
<protein>
    <submittedName>
        <fullName evidence="2">Thioredoxin domain-containing protein</fullName>
    </submittedName>
</protein>
<feature type="domain" description="Thioredoxin-like fold" evidence="1">
    <location>
        <begin position="10"/>
        <end position="164"/>
    </location>
</feature>
<name>A0A6G9ARV2_9BACT</name>
<dbReference type="EMBL" id="CP050063">
    <property type="protein sequence ID" value="QIP15015.1"/>
    <property type="molecule type" value="Genomic_DNA"/>
</dbReference>
<dbReference type="RefSeq" id="WP_167212228.1">
    <property type="nucleotide sequence ID" value="NZ_CP050063.1"/>
</dbReference>
<dbReference type="SUPFAM" id="SSF52833">
    <property type="entry name" value="Thioredoxin-like"/>
    <property type="match status" value="1"/>
</dbReference>
<organism evidence="2 3">
    <name type="scientific">Spirosoma aureum</name>
    <dbReference type="NCBI Taxonomy" id="2692134"/>
    <lineage>
        <taxon>Bacteria</taxon>
        <taxon>Pseudomonadati</taxon>
        <taxon>Bacteroidota</taxon>
        <taxon>Cytophagia</taxon>
        <taxon>Cytophagales</taxon>
        <taxon>Cytophagaceae</taxon>
        <taxon>Spirosoma</taxon>
    </lineage>
</organism>
<dbReference type="Pfam" id="PF13462">
    <property type="entry name" value="Thioredoxin_4"/>
    <property type="match status" value="1"/>
</dbReference>